<evidence type="ECO:0000313" key="2">
    <source>
        <dbReference type="Proteomes" id="UP000016644"/>
    </source>
</evidence>
<comment type="caution">
    <text evidence="1">The sequence shown here is derived from an EMBL/GenBank/DDBJ whole genome shotgun (WGS) entry which is preliminary data.</text>
</comment>
<dbReference type="EMBL" id="AWVK01000048">
    <property type="protein sequence ID" value="ERK43825.1"/>
    <property type="molecule type" value="Genomic_DNA"/>
</dbReference>
<dbReference type="AlphaFoldDB" id="U2P092"/>
<accession>U2P092</accession>
<evidence type="ECO:0000313" key="1">
    <source>
        <dbReference type="EMBL" id="ERK43825.1"/>
    </source>
</evidence>
<protein>
    <submittedName>
        <fullName evidence="1">Uncharacterized protein</fullName>
    </submittedName>
</protein>
<dbReference type="Proteomes" id="UP000016644">
    <property type="component" value="Unassembled WGS sequence"/>
</dbReference>
<name>U2P092_LEVBR</name>
<reference evidence="1 2" key="1">
    <citation type="submission" date="2013-06" db="EMBL/GenBank/DDBJ databases">
        <authorList>
            <person name="Weinstock G."/>
            <person name="Sodergren E."/>
            <person name="Lobos E.A."/>
            <person name="Fulton L."/>
            <person name="Fulton R."/>
            <person name="Courtney L."/>
            <person name="Fronick C."/>
            <person name="O'Laughlin M."/>
            <person name="Godfrey J."/>
            <person name="Wilson R.M."/>
            <person name="Miner T."/>
            <person name="Farmer C."/>
            <person name="Delehaunty K."/>
            <person name="Cordes M."/>
            <person name="Minx P."/>
            <person name="Tomlinson C."/>
            <person name="Chen J."/>
            <person name="Wollam A."/>
            <person name="Pepin K.H."/>
            <person name="Bhonagiri V."/>
            <person name="Zhang X."/>
            <person name="Warren W."/>
            <person name="Mitreva M."/>
            <person name="Mardis E.R."/>
            <person name="Wilson R.K."/>
        </authorList>
    </citation>
    <scope>NUCLEOTIDE SEQUENCE [LARGE SCALE GENOMIC DNA]</scope>
    <source>
        <strain evidence="1 2">ATCC 14869</strain>
    </source>
</reference>
<gene>
    <name evidence="1" type="ORF">HMPREF0495_01354</name>
</gene>
<sequence length="46" mass="5467">MLFIGEKFQITKRLLPKMIIHDLLDGRMLKWCRQLGTNQFNGFVTN</sequence>
<organism evidence="1 2">
    <name type="scientific">Levilactobacillus brevis ATCC 14869 = DSM 20054</name>
    <dbReference type="NCBI Taxonomy" id="649758"/>
    <lineage>
        <taxon>Bacteria</taxon>
        <taxon>Bacillati</taxon>
        <taxon>Bacillota</taxon>
        <taxon>Bacilli</taxon>
        <taxon>Lactobacillales</taxon>
        <taxon>Lactobacillaceae</taxon>
        <taxon>Levilactobacillus</taxon>
    </lineage>
</organism>
<dbReference type="HOGENOM" id="CLU_3185010_0_0_9"/>
<proteinExistence type="predicted"/>